<protein>
    <submittedName>
        <fullName evidence="1">Uncharacterized protein</fullName>
    </submittedName>
</protein>
<name>A0A401SDR0_CHIPU</name>
<dbReference type="OrthoDB" id="5984625at2759"/>
<sequence>MQRVKCNNEGRHAKNRSKDIPDCPAVIIPFNPYESAYQHDYTLKTSGVRESFGKGPWYEHKRNNPHPDETFMVHHMNRKEVERVPTPRTYWNKYPTEKEIRDILGGDFSTEYQDQFITEIKGLMPKPVLPRPVEQKKEIPHLLITEFRDQYRLPCLNKHLMHSIARNGSNATRDIPPKGIVPAITYAHIKNQENRKKLTTYEDSYSNAHEDLVSFLKSVDIEAIQRELQNSNPSERKALRKFLRNVTARCITQPMKSKIC</sequence>
<comment type="caution">
    <text evidence="1">The sequence shown here is derived from an EMBL/GenBank/DDBJ whole genome shotgun (WGS) entry which is preliminary data.</text>
</comment>
<dbReference type="PANTHER" id="PTHR33769">
    <property type="entry name" value="TESTIS-EXPRESSED PROTEIN 26 ISOFORM X3"/>
    <property type="match status" value="1"/>
</dbReference>
<dbReference type="GO" id="GO:0005737">
    <property type="term" value="C:cytoplasm"/>
    <property type="evidence" value="ECO:0007669"/>
    <property type="project" value="TreeGrafter"/>
</dbReference>
<dbReference type="AlphaFoldDB" id="A0A401SDR0"/>
<proteinExistence type="predicted"/>
<evidence type="ECO:0000313" key="1">
    <source>
        <dbReference type="EMBL" id="GCC28531.1"/>
    </source>
</evidence>
<dbReference type="InterPro" id="IPR043460">
    <property type="entry name" value="MEDAG/TEX26"/>
</dbReference>
<dbReference type="EMBL" id="BEZZ01000210">
    <property type="protein sequence ID" value="GCC28531.1"/>
    <property type="molecule type" value="Genomic_DNA"/>
</dbReference>
<gene>
    <name evidence="1" type="ORF">chiPu_0006961</name>
</gene>
<evidence type="ECO:0000313" key="2">
    <source>
        <dbReference type="Proteomes" id="UP000287033"/>
    </source>
</evidence>
<organism evidence="1 2">
    <name type="scientific">Chiloscyllium punctatum</name>
    <name type="common">Brownbanded bambooshark</name>
    <name type="synonym">Hemiscyllium punctatum</name>
    <dbReference type="NCBI Taxonomy" id="137246"/>
    <lineage>
        <taxon>Eukaryota</taxon>
        <taxon>Metazoa</taxon>
        <taxon>Chordata</taxon>
        <taxon>Craniata</taxon>
        <taxon>Vertebrata</taxon>
        <taxon>Chondrichthyes</taxon>
        <taxon>Elasmobranchii</taxon>
        <taxon>Galeomorphii</taxon>
        <taxon>Galeoidea</taxon>
        <taxon>Orectolobiformes</taxon>
        <taxon>Hemiscylliidae</taxon>
        <taxon>Chiloscyllium</taxon>
    </lineage>
</organism>
<dbReference type="Proteomes" id="UP000287033">
    <property type="component" value="Unassembled WGS sequence"/>
</dbReference>
<accession>A0A401SDR0</accession>
<dbReference type="PANTHER" id="PTHR33769:SF2">
    <property type="entry name" value="TESTIS-EXPRESSED PROTEIN 26"/>
    <property type="match status" value="1"/>
</dbReference>
<dbReference type="STRING" id="137246.A0A401SDR0"/>
<dbReference type="OMA" id="ITEFRDQ"/>
<keyword evidence="2" id="KW-1185">Reference proteome</keyword>
<reference evidence="1 2" key="1">
    <citation type="journal article" date="2018" name="Nat. Ecol. Evol.">
        <title>Shark genomes provide insights into elasmobranch evolution and the origin of vertebrates.</title>
        <authorList>
            <person name="Hara Y"/>
            <person name="Yamaguchi K"/>
            <person name="Onimaru K"/>
            <person name="Kadota M"/>
            <person name="Koyanagi M"/>
            <person name="Keeley SD"/>
            <person name="Tatsumi K"/>
            <person name="Tanaka K"/>
            <person name="Motone F"/>
            <person name="Kageyama Y"/>
            <person name="Nozu R"/>
            <person name="Adachi N"/>
            <person name="Nishimura O"/>
            <person name="Nakagawa R"/>
            <person name="Tanegashima C"/>
            <person name="Kiyatake I"/>
            <person name="Matsumoto R"/>
            <person name="Murakumo K"/>
            <person name="Nishida K"/>
            <person name="Terakita A"/>
            <person name="Kuratani S"/>
            <person name="Sato K"/>
            <person name="Hyodo S Kuraku.S."/>
        </authorList>
    </citation>
    <scope>NUCLEOTIDE SEQUENCE [LARGE SCALE GENOMIC DNA]</scope>
</reference>